<dbReference type="EMBL" id="JAAMRF010000005">
    <property type="protein sequence ID" value="MBA1274160.1"/>
    <property type="molecule type" value="Genomic_DNA"/>
</dbReference>
<sequence length="107" mass="12008">MTAPTLYLLDQLEAADMLQIDGLHASTFTLNDELLDEADIAAQEDRAFESEAIVLTIEAVDGRERKQWQFSYNSVMEAEHQASDGSWQIDGHQLICLDAYEADAEDE</sequence>
<accession>A0ABR5Z1Q5</accession>
<evidence type="ECO:0000313" key="3">
    <source>
        <dbReference type="Proteomes" id="UP000786387"/>
    </source>
</evidence>
<comment type="caution">
    <text evidence="2">The sequence shown here is derived from an EMBL/GenBank/DDBJ whole genome shotgun (WGS) entry which is preliminary data.</text>
</comment>
<feature type="domain" description="DUF5629" evidence="1">
    <location>
        <begin position="7"/>
        <end position="99"/>
    </location>
</feature>
<proteinExistence type="predicted"/>
<gene>
    <name evidence="2" type="ORF">G7026_12405</name>
</gene>
<dbReference type="RefSeq" id="WP_181071194.1">
    <property type="nucleotide sequence ID" value="NZ_JAAMRF010000005.1"/>
</dbReference>
<protein>
    <submittedName>
        <fullName evidence="2">DUF5629 family protein</fullName>
    </submittedName>
</protein>
<organism evidence="2 3">
    <name type="scientific">Stutzerimonas azotifigens</name>
    <dbReference type="NCBI Taxonomy" id="291995"/>
    <lineage>
        <taxon>Bacteria</taxon>
        <taxon>Pseudomonadati</taxon>
        <taxon>Pseudomonadota</taxon>
        <taxon>Gammaproteobacteria</taxon>
        <taxon>Pseudomonadales</taxon>
        <taxon>Pseudomonadaceae</taxon>
        <taxon>Stutzerimonas</taxon>
    </lineage>
</organism>
<dbReference type="Pfam" id="PF18629">
    <property type="entry name" value="DUF5629"/>
    <property type="match status" value="1"/>
</dbReference>
<reference evidence="2 3" key="1">
    <citation type="submission" date="2020-02" db="EMBL/GenBank/DDBJ databases">
        <title>Synteny-based analysis reveals conserved mechanism for high triclosan tolerance in Pseudomonas, as well as instances of horizontal transfer.</title>
        <authorList>
            <person name="Mcfarland A.G."/>
            <person name="Bertucci H.K."/>
            <person name="Litmann E."/>
            <person name="Shen J."/>
            <person name="Huttenhower C."/>
            <person name="Hartmann E.M."/>
        </authorList>
    </citation>
    <scope>NUCLEOTIDE SEQUENCE [LARGE SCALE GENOMIC DNA]</scope>
    <source>
        <strain evidence="2 3">115A1</strain>
    </source>
</reference>
<evidence type="ECO:0000313" key="2">
    <source>
        <dbReference type="EMBL" id="MBA1274160.1"/>
    </source>
</evidence>
<dbReference type="InterPro" id="IPR041081">
    <property type="entry name" value="DUF5629"/>
</dbReference>
<keyword evidence="3" id="KW-1185">Reference proteome</keyword>
<dbReference type="Proteomes" id="UP000786387">
    <property type="component" value="Unassembled WGS sequence"/>
</dbReference>
<dbReference type="Gene3D" id="2.30.29.190">
    <property type="match status" value="1"/>
</dbReference>
<name>A0ABR5Z1Q5_9GAMM</name>
<evidence type="ECO:0000259" key="1">
    <source>
        <dbReference type="Pfam" id="PF18629"/>
    </source>
</evidence>